<evidence type="ECO:0000256" key="1">
    <source>
        <dbReference type="SAM" id="Phobius"/>
    </source>
</evidence>
<reference evidence="3" key="1">
    <citation type="submission" date="2016-10" db="EMBL/GenBank/DDBJ databases">
        <authorList>
            <person name="Jeantristanb JTB J.-T."/>
            <person name="Ricardo R."/>
        </authorList>
    </citation>
    <scope>NUCLEOTIDE SEQUENCE [LARGE SCALE GENOMIC DNA]</scope>
</reference>
<proteinExistence type="predicted"/>
<organism evidence="2 3">
    <name type="scientific">Microbotryum saponariae</name>
    <dbReference type="NCBI Taxonomy" id="289078"/>
    <lineage>
        <taxon>Eukaryota</taxon>
        <taxon>Fungi</taxon>
        <taxon>Dikarya</taxon>
        <taxon>Basidiomycota</taxon>
        <taxon>Pucciniomycotina</taxon>
        <taxon>Microbotryomycetes</taxon>
        <taxon>Microbotryales</taxon>
        <taxon>Microbotryaceae</taxon>
        <taxon>Microbotryum</taxon>
    </lineage>
</organism>
<protein>
    <submittedName>
        <fullName evidence="2">BZ3500_MvSof-1268-A1-R1_Chr6-1g08377 protein</fullName>
    </submittedName>
</protein>
<feature type="transmembrane region" description="Helical" evidence="1">
    <location>
        <begin position="12"/>
        <end position="31"/>
    </location>
</feature>
<dbReference type="OrthoDB" id="5399848at2759"/>
<gene>
    <name evidence="2" type="ORF">BZ3500_MVSOF-1268-A1-R1_CHR6-1G08377</name>
</gene>
<sequence>MVGTRSRSCGARIVQGLYGVLVFALLLMGVLEIVRLALSKSGIGLLPFSLAGTLVALGMLAARYKAHKNLKGVAAILVVYWILLTGLQAAKVSALISIEKSTKARGNKGPSKYPNSDKSLDKLITLYLPSTPSSPSTKPGNWFGGRLGRRTADVYEQNGSPQGLGKDGY</sequence>
<keyword evidence="1" id="KW-0812">Transmembrane</keyword>
<keyword evidence="1" id="KW-1133">Transmembrane helix</keyword>
<evidence type="ECO:0000313" key="3">
    <source>
        <dbReference type="Proteomes" id="UP000249723"/>
    </source>
</evidence>
<feature type="transmembrane region" description="Helical" evidence="1">
    <location>
        <begin position="43"/>
        <end position="62"/>
    </location>
</feature>
<dbReference type="Proteomes" id="UP000249723">
    <property type="component" value="Unassembled WGS sequence"/>
</dbReference>
<name>A0A2X0LKK4_9BASI</name>
<dbReference type="EMBL" id="FMWP01000050">
    <property type="protein sequence ID" value="SCZ94033.1"/>
    <property type="molecule type" value="Genomic_DNA"/>
</dbReference>
<accession>A0A2X0LKK4</accession>
<dbReference type="AlphaFoldDB" id="A0A2X0LKK4"/>
<keyword evidence="3" id="KW-1185">Reference proteome</keyword>
<keyword evidence="1" id="KW-0472">Membrane</keyword>
<feature type="transmembrane region" description="Helical" evidence="1">
    <location>
        <begin position="74"/>
        <end position="98"/>
    </location>
</feature>
<evidence type="ECO:0000313" key="2">
    <source>
        <dbReference type="EMBL" id="SCZ94033.1"/>
    </source>
</evidence>